<dbReference type="KEGG" id="mhi:Mhar_1722"/>
<dbReference type="GO" id="GO:0040029">
    <property type="term" value="P:epigenetic regulation of gene expression"/>
    <property type="evidence" value="ECO:0007669"/>
    <property type="project" value="TreeGrafter"/>
</dbReference>
<dbReference type="PATRIC" id="fig|1110509.7.peg.1914"/>
<feature type="domain" description="Histone deacetylase" evidence="1">
    <location>
        <begin position="35"/>
        <end position="122"/>
    </location>
</feature>
<dbReference type="InterPro" id="IPR037138">
    <property type="entry name" value="His_deacetylse_dom_sf"/>
</dbReference>
<gene>
    <name evidence="2" type="ordered locus">Mhar_1722</name>
</gene>
<dbReference type="InterPro" id="IPR000286">
    <property type="entry name" value="HDACs"/>
</dbReference>
<accession>G7WQT7</accession>
<name>G7WQT7_METH6</name>
<protein>
    <submittedName>
        <fullName evidence="2">Histone deacetylase family protein</fullName>
    </submittedName>
</protein>
<dbReference type="OrthoDB" id="147549at2157"/>
<proteinExistence type="predicted"/>
<evidence type="ECO:0000313" key="2">
    <source>
        <dbReference type="EMBL" id="AET65080.1"/>
    </source>
</evidence>
<organism evidence="2 3">
    <name type="scientific">Methanothrix harundinacea (strain 6Ac)</name>
    <name type="common">Methanosaeta harundinacea</name>
    <dbReference type="NCBI Taxonomy" id="1110509"/>
    <lineage>
        <taxon>Archaea</taxon>
        <taxon>Methanobacteriati</taxon>
        <taxon>Methanobacteriota</taxon>
        <taxon>Stenosarchaea group</taxon>
        <taxon>Methanomicrobia</taxon>
        <taxon>Methanotrichales</taxon>
        <taxon>Methanotrichaceae</taxon>
        <taxon>Methanothrix</taxon>
    </lineage>
</organism>
<dbReference type="Gene3D" id="3.40.800.20">
    <property type="entry name" value="Histone deacetylase domain"/>
    <property type="match status" value="2"/>
</dbReference>
<dbReference type="GO" id="GO:0004407">
    <property type="term" value="F:histone deacetylase activity"/>
    <property type="evidence" value="ECO:0007669"/>
    <property type="project" value="TreeGrafter"/>
</dbReference>
<dbReference type="STRING" id="1110509.Mhar_1722"/>
<dbReference type="Proteomes" id="UP000005877">
    <property type="component" value="Chromosome"/>
</dbReference>
<dbReference type="AlphaFoldDB" id="G7WQT7"/>
<dbReference type="InterPro" id="IPR023696">
    <property type="entry name" value="Ureohydrolase_dom_sf"/>
</dbReference>
<dbReference type="RefSeq" id="WP_014587261.1">
    <property type="nucleotide sequence ID" value="NC_017527.1"/>
</dbReference>
<dbReference type="InterPro" id="IPR023801">
    <property type="entry name" value="His_deacetylse_dom"/>
</dbReference>
<reference evidence="2 3" key="1">
    <citation type="journal article" date="2012" name="PLoS ONE">
        <title>The genome characteristics and predicted function of methyl-group oxidation pathway in the obligate aceticlastic methanogens, Methanosaeta spp.</title>
        <authorList>
            <person name="Zhu J."/>
            <person name="Zheng H."/>
            <person name="Ai G."/>
            <person name="Zhang G."/>
            <person name="Liu D."/>
            <person name="Liu X."/>
            <person name="Dong X."/>
        </authorList>
    </citation>
    <scope>NUCLEOTIDE SEQUENCE [LARGE SCALE GENOMIC DNA]</scope>
    <source>
        <strain evidence="2 3">6Ac</strain>
    </source>
</reference>
<sequence length="278" mass="30321">MKVVYSERFAERYTTNPVESPDRVRLPARELAGYEFVEPPQASLEDVSRIHSREHIERVREKGMLAPALLAAGGACRAAEIALRGEAAFALVRPPGHHAASDHAWGMCYLNNVAIAVRMALDRMGGGMGGEAEGPKEAGLGRRRGGGSGGRVLIVDIDLHFGDGTVSIFRWDERVRIANVGAIDPGFDYLTLDPAGYIGQVERAVAESEFDLLAVSAGFDTYLLDWGGLLDLSDYEEIGRILKEGAEERCSGRRFAVLEGGYHQDLRLCVKGFVRGFE</sequence>
<dbReference type="PRINTS" id="PR01270">
    <property type="entry name" value="HDASUPER"/>
</dbReference>
<evidence type="ECO:0000313" key="3">
    <source>
        <dbReference type="Proteomes" id="UP000005877"/>
    </source>
</evidence>
<dbReference type="GeneID" id="12510893"/>
<evidence type="ECO:0000259" key="1">
    <source>
        <dbReference type="Pfam" id="PF00850"/>
    </source>
</evidence>
<dbReference type="PANTHER" id="PTHR10625">
    <property type="entry name" value="HISTONE DEACETYLASE HDAC1-RELATED"/>
    <property type="match status" value="1"/>
</dbReference>
<keyword evidence="3" id="KW-1185">Reference proteome</keyword>
<dbReference type="SUPFAM" id="SSF52768">
    <property type="entry name" value="Arginase/deacetylase"/>
    <property type="match status" value="1"/>
</dbReference>
<dbReference type="Pfam" id="PF00850">
    <property type="entry name" value="Hist_deacetyl"/>
    <property type="match status" value="1"/>
</dbReference>
<dbReference type="HOGENOM" id="CLU_007727_8_4_2"/>
<dbReference type="EMBL" id="CP003117">
    <property type="protein sequence ID" value="AET65080.1"/>
    <property type="molecule type" value="Genomic_DNA"/>
</dbReference>